<accession>A0A8T0MVC9</accession>
<evidence type="ECO:0000256" key="1">
    <source>
        <dbReference type="SAM" id="MobiDB-lite"/>
    </source>
</evidence>
<organism evidence="2 3">
    <name type="scientific">Panicum virgatum</name>
    <name type="common">Blackwell switchgrass</name>
    <dbReference type="NCBI Taxonomy" id="38727"/>
    <lineage>
        <taxon>Eukaryota</taxon>
        <taxon>Viridiplantae</taxon>
        <taxon>Streptophyta</taxon>
        <taxon>Embryophyta</taxon>
        <taxon>Tracheophyta</taxon>
        <taxon>Spermatophyta</taxon>
        <taxon>Magnoliopsida</taxon>
        <taxon>Liliopsida</taxon>
        <taxon>Poales</taxon>
        <taxon>Poaceae</taxon>
        <taxon>PACMAD clade</taxon>
        <taxon>Panicoideae</taxon>
        <taxon>Panicodae</taxon>
        <taxon>Paniceae</taxon>
        <taxon>Panicinae</taxon>
        <taxon>Panicum</taxon>
        <taxon>Panicum sect. Hiantes</taxon>
    </lineage>
</organism>
<gene>
    <name evidence="2" type="ORF">PVAP13_9NG547614</name>
</gene>
<dbReference type="Proteomes" id="UP000823388">
    <property type="component" value="Chromosome 9N"/>
</dbReference>
<reference evidence="2" key="1">
    <citation type="submission" date="2020-05" db="EMBL/GenBank/DDBJ databases">
        <title>WGS assembly of Panicum virgatum.</title>
        <authorList>
            <person name="Lovell J.T."/>
            <person name="Jenkins J."/>
            <person name="Shu S."/>
            <person name="Juenger T.E."/>
            <person name="Schmutz J."/>
        </authorList>
    </citation>
    <scope>NUCLEOTIDE SEQUENCE</scope>
    <source>
        <strain evidence="2">AP13</strain>
    </source>
</reference>
<dbReference type="PANTHER" id="PTHR34835">
    <property type="entry name" value="OS07G0283600 PROTEIN-RELATED"/>
    <property type="match status" value="1"/>
</dbReference>
<feature type="region of interest" description="Disordered" evidence="1">
    <location>
        <begin position="1"/>
        <end position="56"/>
    </location>
</feature>
<dbReference type="SUPFAM" id="SSF54001">
    <property type="entry name" value="Cysteine proteinases"/>
    <property type="match status" value="1"/>
</dbReference>
<sequence length="890" mass="99180">MVVERDERWVPEFPPNPRRVGGPSSSAPTGRSGGGGSVTPSSPKSSDDDASSASNITNRCSPKAVFNLVSKLSEFKKEIIREIGFGGILDIPCISKLNLKLSAWLLSKMDCEESCLVFGPSRRIYVHEADVGIVLGVPSGDIDVSTLSVTDEQLELLRSSIGLVGSDPRSVKGIEYVLQKHLDDQSSSQEIDSFKVAFVVFAINHLLAPCVKHDQVNLDFWGALKNPAALDRCNWCRYVYGHVLDAAQKVRGEMISKGRATSLSGCHYFLQILFLDNVDLSRLNKPHKTIPRLKVFDQESLRVMAVMCASRGEHDFEHFIGIRSAESSVYLRHTYQSPHIVSPVQPPQGRAMVPNIRMNQQISIGADHPVSVDSFSFKSPTDFSSYLRQRHPGLEKSYFIDYIKNHNAFMMRELFNLRSSIMRSNALLVDWLVDQCGPTQVQLMHKKPGPAAHVKPDAYLSTMSSQRARGVAPKFCALPTKRSISVSDAESTPVKKLKSASDVGVDPPSFDLGIEASPAGTNEVTPKDKIFAVQRIFSPNQQDPSKPQSSRRSCGVAEMSPYDASRHLAQCIILDIVHVIEESIDPTDKVLYGQWITQPYVKLAAPATTSPSVDWASDLLPAMPDPVVVGAIIECCNELSETPVRREWVVHDMPRYLVLTGAELINSFVQGKGFDSDSIDVAFRRFRQLDPTIQTDGLRVRWRHFIESDFAVLSCQGLMNSLAGYGPERIITVFNQFTNVDYCIPTCKLIVVPVLVDHVWCAYMFDMQRSVLHVLDPALGVDRTLTHKEIHITLHVAFQKCLESFYEGWSIQPFENWKLQYPMLSAADISSDDFGIVMLHSARCFDGVQMHQPVQKDNIDSIRHSIFVDILMMEQNKACLPKSLSNCLPK</sequence>
<feature type="compositionally biased region" description="Basic and acidic residues" evidence="1">
    <location>
        <begin position="1"/>
        <end position="10"/>
    </location>
</feature>
<keyword evidence="3" id="KW-1185">Reference proteome</keyword>
<evidence type="ECO:0000313" key="2">
    <source>
        <dbReference type="EMBL" id="KAG2540493.1"/>
    </source>
</evidence>
<protein>
    <recommendedName>
        <fullName evidence="4">Ubiquitin-like protease family profile domain-containing protein</fullName>
    </recommendedName>
</protein>
<dbReference type="EMBL" id="CM029054">
    <property type="protein sequence ID" value="KAG2540493.1"/>
    <property type="molecule type" value="Genomic_DNA"/>
</dbReference>
<dbReference type="PANTHER" id="PTHR34835:SF63">
    <property type="entry name" value="AMINOTRANSFERASE-LIKE PLANT MOBILE DOMAIN-CONTAINING PROTEIN"/>
    <property type="match status" value="1"/>
</dbReference>
<dbReference type="Gene3D" id="3.40.395.10">
    <property type="entry name" value="Adenoviral Proteinase, Chain A"/>
    <property type="match status" value="1"/>
</dbReference>
<dbReference type="InterPro" id="IPR038765">
    <property type="entry name" value="Papain-like_cys_pep_sf"/>
</dbReference>
<dbReference type="AlphaFoldDB" id="A0A8T0MVC9"/>
<proteinExistence type="predicted"/>
<feature type="compositionally biased region" description="Low complexity" evidence="1">
    <location>
        <begin position="21"/>
        <end position="30"/>
    </location>
</feature>
<evidence type="ECO:0000313" key="3">
    <source>
        <dbReference type="Proteomes" id="UP000823388"/>
    </source>
</evidence>
<feature type="region of interest" description="Disordered" evidence="1">
    <location>
        <begin position="538"/>
        <end position="557"/>
    </location>
</feature>
<name>A0A8T0MVC9_PANVG</name>
<comment type="caution">
    <text evidence="2">The sequence shown here is derived from an EMBL/GenBank/DDBJ whole genome shotgun (WGS) entry which is preliminary data.</text>
</comment>
<feature type="compositionally biased region" description="Polar residues" evidence="1">
    <location>
        <begin position="538"/>
        <end position="552"/>
    </location>
</feature>
<evidence type="ECO:0008006" key="4">
    <source>
        <dbReference type="Google" id="ProtNLM"/>
    </source>
</evidence>